<dbReference type="PANTHER" id="PTHR43155">
    <property type="entry name" value="CYCLIC DI-GMP PHOSPHODIESTERASE PA4108-RELATED"/>
    <property type="match status" value="1"/>
</dbReference>
<dbReference type="PROSITE" id="PS51832">
    <property type="entry name" value="HD_GYP"/>
    <property type="match status" value="1"/>
</dbReference>
<keyword evidence="1" id="KW-1133">Transmembrane helix</keyword>
<sequence length="437" mass="47018">MTRASRTLYLLFHAAVFLAGSALLAWWFPALNASDPSLLIVGFLLATLAEASAIALPGGGRFSPAALVAIGLLMIGGPAAAAWPLALAIVVVQGVWRRRPLLRVGLNLSIAALAAAAGATVLQLLDVQAPRLDHLTDFAGGLAAAAAHGLTTTMIVASALALEDGTSPLTIWRRTLRTSAGHHVMLLVSGVLLAAVYREVGVWALVLVGLPSALAYRSFRRWVELRSDLKDFVRALSEVLDEVDPYTRQHSVRVSHYSMRLGRAFGLAERDLEDLECAALVHDLGKIGPQHQHILQKSGRLSAEEQRTMQGHPHAGASIVRKVRTLRRAAEIVAKHHERPDGAGYPIGLTTPEIPVPARILNVADAFDAMTSDRPYRRALDPIMAIRELERGSGTQFDSDAVRCLVRLWGQGRFSLIPSPSSEELLALRVRAGRASA</sequence>
<dbReference type="InterPro" id="IPR006675">
    <property type="entry name" value="HDIG_dom"/>
</dbReference>
<dbReference type="Pfam" id="PF13487">
    <property type="entry name" value="HD_5"/>
    <property type="match status" value="1"/>
</dbReference>
<dbReference type="SUPFAM" id="SSF109604">
    <property type="entry name" value="HD-domain/PDEase-like"/>
    <property type="match status" value="1"/>
</dbReference>
<feature type="transmembrane region" description="Helical" evidence="1">
    <location>
        <begin position="104"/>
        <end position="125"/>
    </location>
</feature>
<dbReference type="InterPro" id="IPR006674">
    <property type="entry name" value="HD_domain"/>
</dbReference>
<dbReference type="Proteomes" id="UP000580839">
    <property type="component" value="Unassembled WGS sequence"/>
</dbReference>
<organism evidence="4 5">
    <name type="scientific">Eiseniibacteriota bacterium</name>
    <dbReference type="NCBI Taxonomy" id="2212470"/>
    <lineage>
        <taxon>Bacteria</taxon>
        <taxon>Candidatus Eiseniibacteriota</taxon>
    </lineage>
</organism>
<feature type="transmembrane region" description="Helical" evidence="1">
    <location>
        <begin position="65"/>
        <end position="92"/>
    </location>
</feature>
<feature type="transmembrane region" description="Helical" evidence="1">
    <location>
        <begin position="175"/>
        <end position="196"/>
    </location>
</feature>
<dbReference type="InterPro" id="IPR037522">
    <property type="entry name" value="HD_GYP_dom"/>
</dbReference>
<dbReference type="InterPro" id="IPR003607">
    <property type="entry name" value="HD/PDEase_dom"/>
</dbReference>
<protein>
    <submittedName>
        <fullName evidence="4">HD-GYP domain-containing protein</fullName>
    </submittedName>
</protein>
<evidence type="ECO:0000313" key="5">
    <source>
        <dbReference type="Proteomes" id="UP000580839"/>
    </source>
</evidence>
<comment type="caution">
    <text evidence="4">The sequence shown here is derived from an EMBL/GenBank/DDBJ whole genome shotgun (WGS) entry which is preliminary data.</text>
</comment>
<gene>
    <name evidence="4" type="ORF">HOP12_07675</name>
</gene>
<keyword evidence="1" id="KW-0812">Transmembrane</keyword>
<dbReference type="SMART" id="SM00471">
    <property type="entry name" value="HDc"/>
    <property type="match status" value="1"/>
</dbReference>
<dbReference type="CDD" id="cd00077">
    <property type="entry name" value="HDc"/>
    <property type="match status" value="1"/>
</dbReference>
<dbReference type="Gene3D" id="1.10.3210.10">
    <property type="entry name" value="Hypothetical protein af1432"/>
    <property type="match status" value="1"/>
</dbReference>
<feature type="domain" description="HD-GYP" evidence="3">
    <location>
        <begin position="225"/>
        <end position="421"/>
    </location>
</feature>
<evidence type="ECO:0000256" key="1">
    <source>
        <dbReference type="SAM" id="Phobius"/>
    </source>
</evidence>
<reference evidence="4 5" key="1">
    <citation type="submission" date="2020-04" db="EMBL/GenBank/DDBJ databases">
        <title>Metagenomic profiling of ammonia- and methane-oxidizing microorganisms in a Dutch drinking water treatment plant.</title>
        <authorList>
            <person name="Poghosyan L."/>
            <person name="Leucker S."/>
        </authorList>
    </citation>
    <scope>NUCLEOTIDE SEQUENCE [LARGE SCALE GENOMIC DNA]</scope>
    <source>
        <strain evidence="4">S-RSF-IL-03</strain>
    </source>
</reference>
<keyword evidence="1" id="KW-0472">Membrane</keyword>
<feature type="transmembrane region" description="Helical" evidence="1">
    <location>
        <begin position="6"/>
        <end position="26"/>
    </location>
</feature>
<feature type="transmembrane region" description="Helical" evidence="1">
    <location>
        <begin position="145"/>
        <end position="163"/>
    </location>
</feature>
<accession>A0A849SK24</accession>
<dbReference type="PANTHER" id="PTHR43155:SF2">
    <property type="entry name" value="CYCLIC DI-GMP PHOSPHODIESTERASE PA4108"/>
    <property type="match status" value="1"/>
</dbReference>
<evidence type="ECO:0000259" key="2">
    <source>
        <dbReference type="PROSITE" id="PS51831"/>
    </source>
</evidence>
<dbReference type="PROSITE" id="PS51831">
    <property type="entry name" value="HD"/>
    <property type="match status" value="1"/>
</dbReference>
<dbReference type="NCBIfam" id="TIGR00277">
    <property type="entry name" value="HDIG"/>
    <property type="match status" value="1"/>
</dbReference>
<name>A0A849SK24_UNCEI</name>
<evidence type="ECO:0000259" key="3">
    <source>
        <dbReference type="PROSITE" id="PS51832"/>
    </source>
</evidence>
<proteinExistence type="predicted"/>
<evidence type="ECO:0000313" key="4">
    <source>
        <dbReference type="EMBL" id="NOT34033.1"/>
    </source>
</evidence>
<dbReference type="AlphaFoldDB" id="A0A849SK24"/>
<feature type="domain" description="HD" evidence="2">
    <location>
        <begin position="247"/>
        <end position="370"/>
    </location>
</feature>
<dbReference type="EMBL" id="JABFRW010000088">
    <property type="protein sequence ID" value="NOT34033.1"/>
    <property type="molecule type" value="Genomic_DNA"/>
</dbReference>